<dbReference type="InterPro" id="IPR038371">
    <property type="entry name" value="Cu_polyphenol_OxRdtase_sf"/>
</dbReference>
<dbReference type="GO" id="GO:0016787">
    <property type="term" value="F:hydrolase activity"/>
    <property type="evidence" value="ECO:0007669"/>
    <property type="project" value="UniProtKB-KW"/>
</dbReference>
<evidence type="ECO:0000313" key="11">
    <source>
        <dbReference type="EMBL" id="ROO28051.1"/>
    </source>
</evidence>
<comment type="catalytic activity">
    <reaction evidence="9">
        <text>S-methyl-5'-thioadenosine + phosphate = 5-(methylsulfanyl)-alpha-D-ribose 1-phosphate + adenine</text>
        <dbReference type="Rhea" id="RHEA:11852"/>
        <dbReference type="ChEBI" id="CHEBI:16708"/>
        <dbReference type="ChEBI" id="CHEBI:17509"/>
        <dbReference type="ChEBI" id="CHEBI:43474"/>
        <dbReference type="ChEBI" id="CHEBI:58533"/>
        <dbReference type="EC" id="2.4.2.28"/>
    </reaction>
    <physiologicalReaction direction="left-to-right" evidence="9">
        <dbReference type="Rhea" id="RHEA:11853"/>
    </physiologicalReaction>
</comment>
<evidence type="ECO:0000256" key="6">
    <source>
        <dbReference type="ARBA" id="ARBA00022833"/>
    </source>
</evidence>
<keyword evidence="12" id="KW-1185">Reference proteome</keyword>
<name>A0A423PRA6_9GAMM</name>
<dbReference type="CDD" id="cd16833">
    <property type="entry name" value="YfiH"/>
    <property type="match status" value="1"/>
</dbReference>
<protein>
    <recommendedName>
        <fullName evidence="10">Purine nucleoside phosphorylase</fullName>
    </recommendedName>
</protein>
<dbReference type="InParanoid" id="A0A423PRA6"/>
<dbReference type="GO" id="GO:0005507">
    <property type="term" value="F:copper ion binding"/>
    <property type="evidence" value="ECO:0007669"/>
    <property type="project" value="TreeGrafter"/>
</dbReference>
<dbReference type="Gene3D" id="3.60.140.10">
    <property type="entry name" value="CNF1/YfiH-like putative cysteine hydrolases"/>
    <property type="match status" value="1"/>
</dbReference>
<dbReference type="Pfam" id="PF02578">
    <property type="entry name" value="Cu-oxidase_4"/>
    <property type="match status" value="1"/>
</dbReference>
<comment type="catalytic activity">
    <reaction evidence="8">
        <text>adenosine + phosphate = alpha-D-ribose 1-phosphate + adenine</text>
        <dbReference type="Rhea" id="RHEA:27642"/>
        <dbReference type="ChEBI" id="CHEBI:16335"/>
        <dbReference type="ChEBI" id="CHEBI:16708"/>
        <dbReference type="ChEBI" id="CHEBI:43474"/>
        <dbReference type="ChEBI" id="CHEBI:57720"/>
        <dbReference type="EC" id="2.4.2.1"/>
    </reaction>
    <physiologicalReaction direction="left-to-right" evidence="8">
        <dbReference type="Rhea" id="RHEA:27643"/>
    </physiologicalReaction>
</comment>
<evidence type="ECO:0000256" key="4">
    <source>
        <dbReference type="ARBA" id="ARBA00022723"/>
    </source>
</evidence>
<gene>
    <name evidence="11" type="ORF">SAJA_08205</name>
</gene>
<keyword evidence="4" id="KW-0479">Metal-binding</keyword>
<evidence type="ECO:0000256" key="10">
    <source>
        <dbReference type="RuleBase" id="RU361274"/>
    </source>
</evidence>
<dbReference type="InterPro" id="IPR003730">
    <property type="entry name" value="Cu_polyphenol_OxRdtase"/>
</dbReference>
<dbReference type="AlphaFoldDB" id="A0A423PRA6"/>
<keyword evidence="5" id="KW-0378">Hydrolase</keyword>
<evidence type="ECO:0000256" key="9">
    <source>
        <dbReference type="ARBA" id="ARBA00049893"/>
    </source>
</evidence>
<comment type="catalytic activity">
    <reaction evidence="7">
        <text>adenosine + H2O + H(+) = inosine + NH4(+)</text>
        <dbReference type="Rhea" id="RHEA:24408"/>
        <dbReference type="ChEBI" id="CHEBI:15377"/>
        <dbReference type="ChEBI" id="CHEBI:15378"/>
        <dbReference type="ChEBI" id="CHEBI:16335"/>
        <dbReference type="ChEBI" id="CHEBI:17596"/>
        <dbReference type="ChEBI" id="CHEBI:28938"/>
        <dbReference type="EC" id="3.5.4.4"/>
    </reaction>
    <physiologicalReaction direction="left-to-right" evidence="7">
        <dbReference type="Rhea" id="RHEA:24409"/>
    </physiologicalReaction>
</comment>
<evidence type="ECO:0000256" key="8">
    <source>
        <dbReference type="ARBA" id="ARBA00048968"/>
    </source>
</evidence>
<dbReference type="NCBIfam" id="TIGR00726">
    <property type="entry name" value="peptidoglycan editing factor PgeF"/>
    <property type="match status" value="1"/>
</dbReference>
<dbReference type="RefSeq" id="WP_123658159.1">
    <property type="nucleotide sequence ID" value="NZ_AYKG01000023.1"/>
</dbReference>
<dbReference type="InterPro" id="IPR011324">
    <property type="entry name" value="Cytotoxic_necrot_fac-like_cat"/>
</dbReference>
<dbReference type="SUPFAM" id="SSF64438">
    <property type="entry name" value="CNF1/YfiH-like putative cysteine hydrolases"/>
    <property type="match status" value="1"/>
</dbReference>
<dbReference type="EMBL" id="AYKG01000023">
    <property type="protein sequence ID" value="ROO28051.1"/>
    <property type="molecule type" value="Genomic_DNA"/>
</dbReference>
<evidence type="ECO:0000256" key="2">
    <source>
        <dbReference type="ARBA" id="ARBA00007353"/>
    </source>
</evidence>
<proteinExistence type="inferred from homology"/>
<dbReference type="FunCoup" id="A0A423PRA6">
    <property type="interactions" value="425"/>
</dbReference>
<comment type="catalytic activity">
    <reaction evidence="1">
        <text>inosine + phosphate = alpha-D-ribose 1-phosphate + hypoxanthine</text>
        <dbReference type="Rhea" id="RHEA:27646"/>
        <dbReference type="ChEBI" id="CHEBI:17368"/>
        <dbReference type="ChEBI" id="CHEBI:17596"/>
        <dbReference type="ChEBI" id="CHEBI:43474"/>
        <dbReference type="ChEBI" id="CHEBI:57720"/>
        <dbReference type="EC" id="2.4.2.1"/>
    </reaction>
    <physiologicalReaction direction="left-to-right" evidence="1">
        <dbReference type="Rhea" id="RHEA:27647"/>
    </physiologicalReaction>
</comment>
<accession>A0A423PRA6</accession>
<sequence length="251" mass="26742">MNPVSDIVWADWPALAGVRAGTTRRTGGVSAAPFASLNLGDHVGDAPDAVALNRARLVDTLALPSAPAWLSQIHGTRVIDLDQETGEGIEADAAVTRDPTRVLAILTADCLPVVFCNAEGTALGAAHAGWRGLAAGVLEATIEAMPGPPRELMAWLGPAIGPTRFEVGADVRAAFVDHHSDDHAAFREARRPGKFVADIYALARARLRRAGVINVTGGEHCTISDRCFFSHRRDKGQTGRMATLVWQVERF</sequence>
<dbReference type="OrthoDB" id="4279at2"/>
<evidence type="ECO:0000313" key="12">
    <source>
        <dbReference type="Proteomes" id="UP000285310"/>
    </source>
</evidence>
<dbReference type="PANTHER" id="PTHR30616">
    <property type="entry name" value="UNCHARACTERIZED PROTEIN YFIH"/>
    <property type="match status" value="1"/>
</dbReference>
<evidence type="ECO:0000256" key="5">
    <source>
        <dbReference type="ARBA" id="ARBA00022801"/>
    </source>
</evidence>
<dbReference type="GO" id="GO:0017061">
    <property type="term" value="F:S-methyl-5-thioadenosine phosphorylase activity"/>
    <property type="evidence" value="ECO:0007669"/>
    <property type="project" value="UniProtKB-EC"/>
</dbReference>
<comment type="caution">
    <text evidence="11">The sequence shown here is derived from an EMBL/GenBank/DDBJ whole genome shotgun (WGS) entry which is preliminary data.</text>
</comment>
<keyword evidence="6" id="KW-0862">Zinc</keyword>
<dbReference type="PANTHER" id="PTHR30616:SF2">
    <property type="entry name" value="PURINE NUCLEOSIDE PHOSPHORYLASE LACC1"/>
    <property type="match status" value="1"/>
</dbReference>
<organism evidence="11 12">
    <name type="scientific">Salinisphaera japonica YTM-1</name>
    <dbReference type="NCBI Taxonomy" id="1209778"/>
    <lineage>
        <taxon>Bacteria</taxon>
        <taxon>Pseudomonadati</taxon>
        <taxon>Pseudomonadota</taxon>
        <taxon>Gammaproteobacteria</taxon>
        <taxon>Salinisphaerales</taxon>
        <taxon>Salinisphaeraceae</taxon>
        <taxon>Salinisphaera</taxon>
    </lineage>
</organism>
<dbReference type="Proteomes" id="UP000285310">
    <property type="component" value="Unassembled WGS sequence"/>
</dbReference>
<evidence type="ECO:0000256" key="1">
    <source>
        <dbReference type="ARBA" id="ARBA00000553"/>
    </source>
</evidence>
<evidence type="ECO:0000256" key="7">
    <source>
        <dbReference type="ARBA" id="ARBA00047989"/>
    </source>
</evidence>
<keyword evidence="3" id="KW-0808">Transferase</keyword>
<comment type="similarity">
    <text evidence="2 10">Belongs to the purine nucleoside phosphorylase YfiH/LACC1 family.</text>
</comment>
<reference evidence="11 12" key="1">
    <citation type="submission" date="2013-10" db="EMBL/GenBank/DDBJ databases">
        <title>Salinisphaera japonica YTM-1 Genome Sequencing.</title>
        <authorList>
            <person name="Lai Q."/>
            <person name="Li C."/>
            <person name="Shao Z."/>
        </authorList>
    </citation>
    <scope>NUCLEOTIDE SEQUENCE [LARGE SCALE GENOMIC DNA]</scope>
    <source>
        <strain evidence="11 12">YTM-1</strain>
    </source>
</reference>
<evidence type="ECO:0000256" key="3">
    <source>
        <dbReference type="ARBA" id="ARBA00022679"/>
    </source>
</evidence>